<dbReference type="EMBL" id="RYZH01000028">
    <property type="protein sequence ID" value="RUL86953.1"/>
    <property type="molecule type" value="Genomic_DNA"/>
</dbReference>
<accession>A0A432MHW8</accession>
<dbReference type="AlphaFoldDB" id="A0A432MHW8"/>
<proteinExistence type="predicted"/>
<dbReference type="InterPro" id="IPR011051">
    <property type="entry name" value="RmlC_Cupin_sf"/>
</dbReference>
<dbReference type="RefSeq" id="WP_126726288.1">
    <property type="nucleotide sequence ID" value="NZ_RYZH01000028.1"/>
</dbReference>
<protein>
    <submittedName>
        <fullName evidence="1">Cupin</fullName>
    </submittedName>
</protein>
<sequence length="121" mass="12994">MPTLIEQPSRIEAAGAPPKRIDEYVGLVNTGTAAVSVALMRSPSGWVEPGQTPEFDEFTVVLRGTLRVESRDGILDVLAGQAVATRAGEWVRYSCPTPEGAEYLAVCVPAFAPETVHRDPE</sequence>
<gene>
    <name evidence="1" type="ORF">TsocGM_15035</name>
</gene>
<reference evidence="1 2" key="2">
    <citation type="submission" date="2019-01" db="EMBL/GenBank/DDBJ databases">
        <title>Tautonia sociabilis, a novel thermotolerant planctomycete of Isosphaeraceae family, isolated from a 4000 m deep subterranean habitat.</title>
        <authorList>
            <person name="Kovaleva O.L."/>
            <person name="Elcheninov A.G."/>
            <person name="Van Heerden E."/>
            <person name="Toshchakov S.V."/>
            <person name="Novikov A."/>
            <person name="Bonch-Osmolovskaya E.A."/>
            <person name="Kublanov I.V."/>
        </authorList>
    </citation>
    <scope>NUCLEOTIDE SEQUENCE [LARGE SCALE GENOMIC DNA]</scope>
    <source>
        <strain evidence="1 2">GM2012</strain>
    </source>
</reference>
<evidence type="ECO:0000313" key="2">
    <source>
        <dbReference type="Proteomes" id="UP000280296"/>
    </source>
</evidence>
<dbReference type="InterPro" id="IPR014710">
    <property type="entry name" value="RmlC-like_jellyroll"/>
</dbReference>
<evidence type="ECO:0000313" key="1">
    <source>
        <dbReference type="EMBL" id="RUL86953.1"/>
    </source>
</evidence>
<organism evidence="1 2">
    <name type="scientific">Tautonia sociabilis</name>
    <dbReference type="NCBI Taxonomy" id="2080755"/>
    <lineage>
        <taxon>Bacteria</taxon>
        <taxon>Pseudomonadati</taxon>
        <taxon>Planctomycetota</taxon>
        <taxon>Planctomycetia</taxon>
        <taxon>Isosphaerales</taxon>
        <taxon>Isosphaeraceae</taxon>
        <taxon>Tautonia</taxon>
    </lineage>
</organism>
<dbReference type="OrthoDB" id="160522at2"/>
<dbReference type="Proteomes" id="UP000280296">
    <property type="component" value="Unassembled WGS sequence"/>
</dbReference>
<reference evidence="1 2" key="1">
    <citation type="submission" date="2018-12" db="EMBL/GenBank/DDBJ databases">
        <authorList>
            <person name="Toschakov S.V."/>
        </authorList>
    </citation>
    <scope>NUCLEOTIDE SEQUENCE [LARGE SCALE GENOMIC DNA]</scope>
    <source>
        <strain evidence="1 2">GM2012</strain>
    </source>
</reference>
<dbReference type="SUPFAM" id="SSF51182">
    <property type="entry name" value="RmlC-like cupins"/>
    <property type="match status" value="1"/>
</dbReference>
<keyword evidence="2" id="KW-1185">Reference proteome</keyword>
<dbReference type="Gene3D" id="2.60.120.10">
    <property type="entry name" value="Jelly Rolls"/>
    <property type="match status" value="1"/>
</dbReference>
<name>A0A432MHW8_9BACT</name>
<comment type="caution">
    <text evidence="1">The sequence shown here is derived from an EMBL/GenBank/DDBJ whole genome shotgun (WGS) entry which is preliminary data.</text>
</comment>